<protein>
    <submittedName>
        <fullName evidence="2">Phosphoglycerate dehydrogenase</fullName>
    </submittedName>
</protein>
<dbReference type="Proteomes" id="UP000886841">
    <property type="component" value="Unassembled WGS sequence"/>
</dbReference>
<name>A0A9D1JES1_9FIRM</name>
<proteinExistence type="predicted"/>
<dbReference type="SUPFAM" id="SSF51735">
    <property type="entry name" value="NAD(P)-binding Rossmann-fold domains"/>
    <property type="match status" value="1"/>
</dbReference>
<sequence length="80" mass="8859">VADEEAVCEGLKSGKIAGYGSDVFEFEPVTRDCPLFQFENYVCTPHTAAESYENYAMTGMKTAQALLDVFEGKEPENRLV</sequence>
<accession>A0A9D1JES1</accession>
<comment type="caution">
    <text evidence="2">The sequence shown here is derived from an EMBL/GenBank/DDBJ whole genome shotgun (WGS) entry which is preliminary data.</text>
</comment>
<feature type="non-terminal residue" evidence="2">
    <location>
        <position position="1"/>
    </location>
</feature>
<feature type="domain" description="D-isomer specific 2-hydroxyacid dehydrogenase NAD-binding" evidence="1">
    <location>
        <begin position="2"/>
        <end position="48"/>
    </location>
</feature>
<evidence type="ECO:0000259" key="1">
    <source>
        <dbReference type="Pfam" id="PF02826"/>
    </source>
</evidence>
<dbReference type="EMBL" id="DVHU01000018">
    <property type="protein sequence ID" value="HIR92184.1"/>
    <property type="molecule type" value="Genomic_DNA"/>
</dbReference>
<dbReference type="InterPro" id="IPR006140">
    <property type="entry name" value="D-isomer_DH_NAD-bd"/>
</dbReference>
<dbReference type="AlphaFoldDB" id="A0A9D1JES1"/>
<evidence type="ECO:0000313" key="3">
    <source>
        <dbReference type="Proteomes" id="UP000886841"/>
    </source>
</evidence>
<reference evidence="2" key="1">
    <citation type="submission" date="2020-10" db="EMBL/GenBank/DDBJ databases">
        <authorList>
            <person name="Gilroy R."/>
        </authorList>
    </citation>
    <scope>NUCLEOTIDE SEQUENCE</scope>
    <source>
        <strain evidence="2">ChiSxjej1B13-7041</strain>
    </source>
</reference>
<dbReference type="PANTHER" id="PTHR42938:SF47">
    <property type="entry name" value="HYDROXYPYRUVATE REDUCTASE"/>
    <property type="match status" value="1"/>
</dbReference>
<dbReference type="PANTHER" id="PTHR42938">
    <property type="entry name" value="FORMATE DEHYDROGENASE 1"/>
    <property type="match status" value="1"/>
</dbReference>
<evidence type="ECO:0000313" key="2">
    <source>
        <dbReference type="EMBL" id="HIR92184.1"/>
    </source>
</evidence>
<dbReference type="Gene3D" id="3.40.50.720">
    <property type="entry name" value="NAD(P)-binding Rossmann-like Domain"/>
    <property type="match status" value="2"/>
</dbReference>
<dbReference type="Pfam" id="PF02826">
    <property type="entry name" value="2-Hacid_dh_C"/>
    <property type="match status" value="1"/>
</dbReference>
<reference evidence="2" key="2">
    <citation type="journal article" date="2021" name="PeerJ">
        <title>Extensive microbial diversity within the chicken gut microbiome revealed by metagenomics and culture.</title>
        <authorList>
            <person name="Gilroy R."/>
            <person name="Ravi A."/>
            <person name="Getino M."/>
            <person name="Pursley I."/>
            <person name="Horton D.L."/>
            <person name="Alikhan N.F."/>
            <person name="Baker D."/>
            <person name="Gharbi K."/>
            <person name="Hall N."/>
            <person name="Watson M."/>
            <person name="Adriaenssens E.M."/>
            <person name="Foster-Nyarko E."/>
            <person name="Jarju S."/>
            <person name="Secka A."/>
            <person name="Antonio M."/>
            <person name="Oren A."/>
            <person name="Chaudhuri R.R."/>
            <person name="La Ragione R."/>
            <person name="Hildebrand F."/>
            <person name="Pallen M.J."/>
        </authorList>
    </citation>
    <scope>NUCLEOTIDE SEQUENCE</scope>
    <source>
        <strain evidence="2">ChiSxjej1B13-7041</strain>
    </source>
</reference>
<organism evidence="2 3">
    <name type="scientific">Candidatus Egerieimonas intestinavium</name>
    <dbReference type="NCBI Taxonomy" id="2840777"/>
    <lineage>
        <taxon>Bacteria</taxon>
        <taxon>Bacillati</taxon>
        <taxon>Bacillota</taxon>
        <taxon>Clostridia</taxon>
        <taxon>Lachnospirales</taxon>
        <taxon>Lachnospiraceae</taxon>
        <taxon>Lachnospiraceae incertae sedis</taxon>
        <taxon>Candidatus Egerieimonas</taxon>
    </lineage>
</organism>
<dbReference type="InterPro" id="IPR036291">
    <property type="entry name" value="NAD(P)-bd_dom_sf"/>
</dbReference>
<dbReference type="GO" id="GO:0051287">
    <property type="term" value="F:NAD binding"/>
    <property type="evidence" value="ECO:0007669"/>
    <property type="project" value="InterPro"/>
</dbReference>
<gene>
    <name evidence="2" type="ORF">IAB98_02025</name>
</gene>